<evidence type="ECO:0000313" key="5">
    <source>
        <dbReference type="Proteomes" id="UP000292423"/>
    </source>
</evidence>
<dbReference type="InterPro" id="IPR011006">
    <property type="entry name" value="CheY-like_superfamily"/>
</dbReference>
<dbReference type="EMBL" id="SHKX01000010">
    <property type="protein sequence ID" value="RZU47673.1"/>
    <property type="molecule type" value="Genomic_DNA"/>
</dbReference>
<proteinExistence type="predicted"/>
<protein>
    <submittedName>
        <fullName evidence="4">Response regulator receiver domain-containing protein</fullName>
    </submittedName>
</protein>
<evidence type="ECO:0000259" key="3">
    <source>
        <dbReference type="PROSITE" id="PS50110"/>
    </source>
</evidence>
<organism evidence="4 5">
    <name type="scientific">Fluviicoccus keumensis</name>
    <dbReference type="NCBI Taxonomy" id="1435465"/>
    <lineage>
        <taxon>Bacteria</taxon>
        <taxon>Pseudomonadati</taxon>
        <taxon>Pseudomonadota</taxon>
        <taxon>Gammaproteobacteria</taxon>
        <taxon>Moraxellales</taxon>
        <taxon>Moraxellaceae</taxon>
        <taxon>Fluviicoccus</taxon>
    </lineage>
</organism>
<dbReference type="GO" id="GO:0000160">
    <property type="term" value="P:phosphorelay signal transduction system"/>
    <property type="evidence" value="ECO:0007669"/>
    <property type="project" value="InterPro"/>
</dbReference>
<dbReference type="PANTHER" id="PTHR44591">
    <property type="entry name" value="STRESS RESPONSE REGULATOR PROTEIN 1"/>
    <property type="match status" value="1"/>
</dbReference>
<dbReference type="Pfam" id="PF00072">
    <property type="entry name" value="Response_reg"/>
    <property type="match status" value="1"/>
</dbReference>
<keyword evidence="5" id="KW-1185">Reference proteome</keyword>
<evidence type="ECO:0000256" key="2">
    <source>
        <dbReference type="PROSITE-ProRule" id="PRU00169"/>
    </source>
</evidence>
<name>A0A4Q7ZCE1_9GAMM</name>
<dbReference type="PROSITE" id="PS50110">
    <property type="entry name" value="RESPONSE_REGULATORY"/>
    <property type="match status" value="1"/>
</dbReference>
<sequence length="128" mass="13833">MNDALRVMYVDDEPDIRMIVEFSLEDEPDMTLLVCDGGPAAIAAAPAFRPEVVLLDVMMPGMDGPSTLQQLRTLPELADARFAFVTAKVQAQEVAHLRSLGAVAVIAKPFDPMTLAEQVRNLGKDGHG</sequence>
<dbReference type="InterPro" id="IPR050595">
    <property type="entry name" value="Bact_response_regulator"/>
</dbReference>
<reference evidence="4 5" key="1">
    <citation type="submission" date="2019-02" db="EMBL/GenBank/DDBJ databases">
        <title>Genomic Encyclopedia of Type Strains, Phase IV (KMG-IV): sequencing the most valuable type-strain genomes for metagenomic binning, comparative biology and taxonomic classification.</title>
        <authorList>
            <person name="Goeker M."/>
        </authorList>
    </citation>
    <scope>NUCLEOTIDE SEQUENCE [LARGE SCALE GENOMIC DNA]</scope>
    <source>
        <strain evidence="4 5">DSM 105135</strain>
    </source>
</reference>
<dbReference type="RefSeq" id="WP_130410896.1">
    <property type="nucleotide sequence ID" value="NZ_SHKX01000010.1"/>
</dbReference>
<dbReference type="Gene3D" id="3.40.50.2300">
    <property type="match status" value="1"/>
</dbReference>
<dbReference type="AlphaFoldDB" id="A0A4Q7ZCE1"/>
<evidence type="ECO:0000313" key="4">
    <source>
        <dbReference type="EMBL" id="RZU47673.1"/>
    </source>
</evidence>
<dbReference type="PANTHER" id="PTHR44591:SF3">
    <property type="entry name" value="RESPONSE REGULATORY DOMAIN-CONTAINING PROTEIN"/>
    <property type="match status" value="1"/>
</dbReference>
<dbReference type="Proteomes" id="UP000292423">
    <property type="component" value="Unassembled WGS sequence"/>
</dbReference>
<dbReference type="SMART" id="SM00448">
    <property type="entry name" value="REC"/>
    <property type="match status" value="1"/>
</dbReference>
<dbReference type="SUPFAM" id="SSF52172">
    <property type="entry name" value="CheY-like"/>
    <property type="match status" value="1"/>
</dbReference>
<comment type="caution">
    <text evidence="4">The sequence shown here is derived from an EMBL/GenBank/DDBJ whole genome shotgun (WGS) entry which is preliminary data.</text>
</comment>
<feature type="modified residue" description="4-aspartylphosphate" evidence="2">
    <location>
        <position position="56"/>
    </location>
</feature>
<evidence type="ECO:0000256" key="1">
    <source>
        <dbReference type="ARBA" id="ARBA00022553"/>
    </source>
</evidence>
<feature type="domain" description="Response regulatory" evidence="3">
    <location>
        <begin position="6"/>
        <end position="123"/>
    </location>
</feature>
<accession>A0A4Q7ZCE1</accession>
<dbReference type="OrthoDB" id="9800897at2"/>
<keyword evidence="1 2" id="KW-0597">Phosphoprotein</keyword>
<gene>
    <name evidence="4" type="ORF">EV700_0640</name>
</gene>
<dbReference type="InterPro" id="IPR001789">
    <property type="entry name" value="Sig_transdc_resp-reg_receiver"/>
</dbReference>